<dbReference type="Proteomes" id="UP001159363">
    <property type="component" value="Chromosome 8"/>
</dbReference>
<dbReference type="EMBL" id="JARBHB010000009">
    <property type="protein sequence ID" value="KAJ8876249.1"/>
    <property type="molecule type" value="Genomic_DNA"/>
</dbReference>
<reference evidence="1 2" key="1">
    <citation type="submission" date="2023-02" db="EMBL/GenBank/DDBJ databases">
        <title>LHISI_Scaffold_Assembly.</title>
        <authorList>
            <person name="Stuart O.P."/>
            <person name="Cleave R."/>
            <person name="Magrath M.J.L."/>
            <person name="Mikheyev A.S."/>
        </authorList>
    </citation>
    <scope>NUCLEOTIDE SEQUENCE [LARGE SCALE GENOMIC DNA]</scope>
    <source>
        <strain evidence="1">Daus_M_001</strain>
        <tissue evidence="1">Leg muscle</tissue>
    </source>
</reference>
<proteinExistence type="predicted"/>
<organism evidence="1 2">
    <name type="scientific">Dryococelus australis</name>
    <dbReference type="NCBI Taxonomy" id="614101"/>
    <lineage>
        <taxon>Eukaryota</taxon>
        <taxon>Metazoa</taxon>
        <taxon>Ecdysozoa</taxon>
        <taxon>Arthropoda</taxon>
        <taxon>Hexapoda</taxon>
        <taxon>Insecta</taxon>
        <taxon>Pterygota</taxon>
        <taxon>Neoptera</taxon>
        <taxon>Polyneoptera</taxon>
        <taxon>Phasmatodea</taxon>
        <taxon>Verophasmatodea</taxon>
        <taxon>Anareolatae</taxon>
        <taxon>Phasmatidae</taxon>
        <taxon>Eurycanthinae</taxon>
        <taxon>Dryococelus</taxon>
    </lineage>
</organism>
<protein>
    <submittedName>
        <fullName evidence="1">Uncharacterized protein</fullName>
    </submittedName>
</protein>
<evidence type="ECO:0000313" key="2">
    <source>
        <dbReference type="Proteomes" id="UP001159363"/>
    </source>
</evidence>
<dbReference type="Pfam" id="PF25571">
    <property type="entry name" value="TPR_CCP1_N"/>
    <property type="match status" value="1"/>
</dbReference>
<gene>
    <name evidence="1" type="ORF">PR048_024159</name>
</gene>
<accession>A0ABQ9GW87</accession>
<comment type="caution">
    <text evidence="1">The sequence shown here is derived from an EMBL/GenBank/DDBJ whole genome shotgun (WGS) entry which is preliminary data.</text>
</comment>
<sequence length="122" mass="13615">MLQGVRDHVTACSLAGILHECVSPKLGQRHSPAVKQLVAMNATQILVKLVQQQQLKEMSLAESLLQELLWVLAQVAQKDVKFSIKVRLLGATKVFHHLLKTHYDSTKMVFPLLLVIKALAKN</sequence>
<keyword evidence="2" id="KW-1185">Reference proteome</keyword>
<evidence type="ECO:0000313" key="1">
    <source>
        <dbReference type="EMBL" id="KAJ8876249.1"/>
    </source>
</evidence>
<name>A0ABQ9GW87_9NEOP</name>